<sequence length="609" mass="70688">MPAFKVPEVPRLGNKIISTNAINNKAHVQSLNDKNKLYLEFFMILKIKLKEILNMEIINHDRVFEPLPNLLRTIDELNPARKPTHRGKRTKKSKNSKSNNSNDKSDLTNAKIINDIDTGELTCSSNILRMNIDDLDKKNVEENNLQSQMNDEKIVKAKKPTHRGRRTKKSKKTKVDDDERNSNEIIMNSMLNNNEITIELIENTTNKLNNLNINKLNDKNDESLIRNCAENTDKSGKNKKPTHRGKRTKKNKPNCDNLKEQNHHDIDEKIMNINNDQSNETSIYKMNYNNLKNDYKTTETIENNYIFDTKNKIFSSNNHQAFIKSQGQIIQIPPEITITPVQKKPQEIIEILPKNDEQVLLKLKKPTHRGKRTKKTKSTKENQSNEANLLNDDQDNQVGGRKRKSKIIDSLEKLDDEVVDKIDEYFTNLIYEPGSFTKLKVENDAKNYTVVSKIAFTNVIRLFFIHAKVPTTEPNLSSVVFRFMHTIIDIHKGRFDMTDVFLTVCEEFFPMGSFNLIALVGYLCAKKWLSLTFLIKCIEYYFTYISESNALFLCVLIKTVEENYDTDKLTNQYWNRFKSITISEKKDLKLVALIEKFNSTKDVWSLLPK</sequence>
<protein>
    <submittedName>
        <fullName evidence="2">Uncharacterized protein</fullName>
    </submittedName>
</protein>
<evidence type="ECO:0000313" key="3">
    <source>
        <dbReference type="Proteomes" id="UP000639338"/>
    </source>
</evidence>
<reference evidence="2 3" key="1">
    <citation type="submission" date="2020-08" db="EMBL/GenBank/DDBJ databases">
        <title>Aphidius gifuensis genome sequencing and assembly.</title>
        <authorList>
            <person name="Du Z."/>
        </authorList>
    </citation>
    <scope>NUCLEOTIDE SEQUENCE [LARGE SCALE GENOMIC DNA]</scope>
    <source>
        <strain evidence="2">YNYX2018</strain>
        <tissue evidence="2">Adults</tissue>
    </source>
</reference>
<evidence type="ECO:0000256" key="1">
    <source>
        <dbReference type="SAM" id="MobiDB-lite"/>
    </source>
</evidence>
<organism evidence="2 3">
    <name type="scientific">Aphidius gifuensis</name>
    <name type="common">Parasitoid wasp</name>
    <dbReference type="NCBI Taxonomy" id="684658"/>
    <lineage>
        <taxon>Eukaryota</taxon>
        <taxon>Metazoa</taxon>
        <taxon>Ecdysozoa</taxon>
        <taxon>Arthropoda</taxon>
        <taxon>Hexapoda</taxon>
        <taxon>Insecta</taxon>
        <taxon>Pterygota</taxon>
        <taxon>Neoptera</taxon>
        <taxon>Endopterygota</taxon>
        <taxon>Hymenoptera</taxon>
        <taxon>Apocrita</taxon>
        <taxon>Ichneumonoidea</taxon>
        <taxon>Braconidae</taxon>
        <taxon>Aphidiinae</taxon>
        <taxon>Aphidius</taxon>
    </lineage>
</organism>
<dbReference type="AlphaFoldDB" id="A0A835CVN9"/>
<dbReference type="SUPFAM" id="SSF48371">
    <property type="entry name" value="ARM repeat"/>
    <property type="match status" value="1"/>
</dbReference>
<feature type="region of interest" description="Disordered" evidence="1">
    <location>
        <begin position="158"/>
        <end position="179"/>
    </location>
</feature>
<feature type="region of interest" description="Disordered" evidence="1">
    <location>
        <begin position="362"/>
        <end position="402"/>
    </location>
</feature>
<gene>
    <name evidence="2" type="ORF">HCN44_009677</name>
</gene>
<feature type="compositionally biased region" description="Basic residues" evidence="1">
    <location>
        <begin position="158"/>
        <end position="172"/>
    </location>
</feature>
<comment type="caution">
    <text evidence="2">The sequence shown here is derived from an EMBL/GenBank/DDBJ whole genome shotgun (WGS) entry which is preliminary data.</text>
</comment>
<feature type="compositionally biased region" description="Basic residues" evidence="1">
    <location>
        <begin position="362"/>
        <end position="377"/>
    </location>
</feature>
<dbReference type="Proteomes" id="UP000639338">
    <property type="component" value="Unassembled WGS sequence"/>
</dbReference>
<accession>A0A835CVN9</accession>
<evidence type="ECO:0000313" key="2">
    <source>
        <dbReference type="EMBL" id="KAF7998279.1"/>
    </source>
</evidence>
<dbReference type="EMBL" id="JACMRX010000001">
    <property type="protein sequence ID" value="KAF7998279.1"/>
    <property type="molecule type" value="Genomic_DNA"/>
</dbReference>
<keyword evidence="3" id="KW-1185">Reference proteome</keyword>
<feature type="compositionally biased region" description="Basic residues" evidence="1">
    <location>
        <begin position="82"/>
        <end position="95"/>
    </location>
</feature>
<dbReference type="InterPro" id="IPR016024">
    <property type="entry name" value="ARM-type_fold"/>
</dbReference>
<feature type="region of interest" description="Disordered" evidence="1">
    <location>
        <begin position="76"/>
        <end position="106"/>
    </location>
</feature>
<feature type="region of interest" description="Disordered" evidence="1">
    <location>
        <begin position="228"/>
        <end position="260"/>
    </location>
</feature>
<name>A0A835CVN9_APHGI</name>
<proteinExistence type="predicted"/>
<feature type="compositionally biased region" description="Basic residues" evidence="1">
    <location>
        <begin position="237"/>
        <end position="252"/>
    </location>
</feature>